<evidence type="ECO:0000256" key="10">
    <source>
        <dbReference type="SAM" id="Phobius"/>
    </source>
</evidence>
<gene>
    <name evidence="11" type="primary">dcd3B</name>
    <name evidence="11" type="ORF">DFA_06101</name>
</gene>
<evidence type="ECO:0000256" key="7">
    <source>
        <dbReference type="PIRSR" id="PIRSR608901-1"/>
    </source>
</evidence>
<evidence type="ECO:0000256" key="4">
    <source>
        <dbReference type="ARBA" id="ARBA00022801"/>
    </source>
</evidence>
<dbReference type="EMBL" id="GL883007">
    <property type="protein sequence ID" value="EGG23963.1"/>
    <property type="molecule type" value="Genomic_DNA"/>
</dbReference>
<feature type="transmembrane region" description="Helical" evidence="10">
    <location>
        <begin position="173"/>
        <end position="189"/>
    </location>
</feature>
<evidence type="ECO:0000313" key="12">
    <source>
        <dbReference type="Proteomes" id="UP000007797"/>
    </source>
</evidence>
<dbReference type="PANTHER" id="PTHR46187:SF2">
    <property type="entry name" value="ALKALINE CERAMIDASE DCD3B-RELATED"/>
    <property type="match status" value="1"/>
</dbReference>
<feature type="binding site" evidence="8">
    <location>
        <position position="244"/>
    </location>
    <ligand>
        <name>Zn(2+)</name>
        <dbReference type="ChEBI" id="CHEBI:29105"/>
        <note>catalytic</note>
    </ligand>
</feature>
<dbReference type="InterPro" id="IPR008901">
    <property type="entry name" value="ACER"/>
</dbReference>
<dbReference type="OMA" id="FWHILIF"/>
<feature type="transmembrane region" description="Helical" evidence="10">
    <location>
        <begin position="246"/>
        <end position="267"/>
    </location>
</feature>
<evidence type="ECO:0000256" key="6">
    <source>
        <dbReference type="ARBA" id="ARBA00023136"/>
    </source>
</evidence>
<evidence type="ECO:0000256" key="3">
    <source>
        <dbReference type="ARBA" id="ARBA00022692"/>
    </source>
</evidence>
<dbReference type="PANTHER" id="PTHR46187">
    <property type="entry name" value="ALKALINE CERAMIDASE 3"/>
    <property type="match status" value="1"/>
</dbReference>
<keyword evidence="12" id="KW-1185">Reference proteome</keyword>
<feature type="transmembrane region" description="Helical" evidence="10">
    <location>
        <begin position="116"/>
        <end position="136"/>
    </location>
</feature>
<keyword evidence="6 10" id="KW-0472">Membrane</keyword>
<feature type="binding site" evidence="7">
    <location>
        <position position="27"/>
    </location>
    <ligand>
        <name>Ca(2+)</name>
        <dbReference type="ChEBI" id="CHEBI:29108"/>
    </ligand>
</feature>
<feature type="transmembrane region" description="Helical" evidence="10">
    <location>
        <begin position="148"/>
        <end position="167"/>
    </location>
</feature>
<feature type="binding site" evidence="7">
    <location>
        <position position="40"/>
    </location>
    <ligand>
        <name>Ca(2+)</name>
        <dbReference type="ChEBI" id="CHEBI:29108"/>
    </ligand>
</feature>
<evidence type="ECO:0000256" key="5">
    <source>
        <dbReference type="ARBA" id="ARBA00022989"/>
    </source>
</evidence>
<evidence type="ECO:0000256" key="8">
    <source>
        <dbReference type="PIRSR" id="PIRSR608901-2"/>
    </source>
</evidence>
<dbReference type="GO" id="GO:0046872">
    <property type="term" value="F:metal ion binding"/>
    <property type="evidence" value="ECO:0007669"/>
    <property type="project" value="UniProtKB-KW"/>
</dbReference>
<keyword evidence="7" id="KW-0479">Metal-binding</keyword>
<dbReference type="GO" id="GO:0006672">
    <property type="term" value="P:ceramide metabolic process"/>
    <property type="evidence" value="ECO:0007669"/>
    <property type="project" value="InterPro"/>
</dbReference>
<evidence type="ECO:0000256" key="9">
    <source>
        <dbReference type="SAM" id="MobiDB-lite"/>
    </source>
</evidence>
<keyword evidence="7" id="KW-0106">Calcium</keyword>
<reference evidence="12" key="1">
    <citation type="journal article" date="2011" name="Genome Res.">
        <title>Phylogeny-wide analysis of social amoeba genomes highlights ancient origins for complex intercellular communication.</title>
        <authorList>
            <person name="Heidel A.J."/>
            <person name="Lawal H.M."/>
            <person name="Felder M."/>
            <person name="Schilde C."/>
            <person name="Helps N.R."/>
            <person name="Tunggal B."/>
            <person name="Rivero F."/>
            <person name="John U."/>
            <person name="Schleicher M."/>
            <person name="Eichinger L."/>
            <person name="Platzer M."/>
            <person name="Noegel A.A."/>
            <person name="Schaap P."/>
            <person name="Gloeckner G."/>
        </authorList>
    </citation>
    <scope>NUCLEOTIDE SEQUENCE [LARGE SCALE GENOMIC DNA]</scope>
    <source>
        <strain evidence="12">SH3</strain>
    </source>
</reference>
<feature type="binding site" evidence="8">
    <location>
        <position position="103"/>
    </location>
    <ligand>
        <name>Zn(2+)</name>
        <dbReference type="ChEBI" id="CHEBI:29105"/>
        <note>catalytic</note>
    </ligand>
</feature>
<keyword evidence="3 10" id="KW-0812">Transmembrane</keyword>
<feature type="binding site" evidence="8">
    <location>
        <position position="248"/>
    </location>
    <ligand>
        <name>Zn(2+)</name>
        <dbReference type="ChEBI" id="CHEBI:29105"/>
        <note>catalytic</note>
    </ligand>
</feature>
<dbReference type="Proteomes" id="UP000007797">
    <property type="component" value="Unassembled WGS sequence"/>
</dbReference>
<feature type="binding site" evidence="7">
    <location>
        <position position="26"/>
    </location>
    <ligand>
        <name>Ca(2+)</name>
        <dbReference type="ChEBI" id="CHEBI:29108"/>
    </ligand>
</feature>
<evidence type="ECO:0000313" key="11">
    <source>
        <dbReference type="EMBL" id="EGG23963.1"/>
    </source>
</evidence>
<dbReference type="GO" id="GO:0016811">
    <property type="term" value="F:hydrolase activity, acting on carbon-nitrogen (but not peptide) bonds, in linear amides"/>
    <property type="evidence" value="ECO:0007669"/>
    <property type="project" value="InterPro"/>
</dbReference>
<sequence>MTLDMDQSIHEKYKHYYWGIPDSPIDWCENNYQISPYICEFYNTFSSFAISFFALYGVFLLTYPFGGKLQQHVKILKSLEIRGRTLLAYAALSTVGVGSAFYHATLLYKHQLFDEFPMVISVSLFVYCILTIRPISKQDSPKYRLFRHLLPWVLSLYVCVVAGTIFVIRDVPTILQVSFGALVFILITISQQTIKTVEEPLFKSNPKRLLLYSTISMVTAYFSWLIERKLCSDGGYVIPGLQLHAIWHVLTGLSGFYWMQFYLCLYLEKLNYKTQIIWSWFGVGSIIANIKSSSPNLNNQNNQNNNNNNNNLNNINTN</sequence>
<keyword evidence="5 10" id="KW-1133">Transmembrane helix</keyword>
<feature type="binding site" evidence="7">
    <location>
        <position position="31"/>
    </location>
    <ligand>
        <name>Ca(2+)</name>
        <dbReference type="ChEBI" id="CHEBI:29108"/>
    </ligand>
</feature>
<feature type="region of interest" description="Disordered" evidence="9">
    <location>
        <begin position="297"/>
        <end position="318"/>
    </location>
</feature>
<evidence type="ECO:0000256" key="2">
    <source>
        <dbReference type="ARBA" id="ARBA00009780"/>
    </source>
</evidence>
<feature type="transmembrane region" description="Helical" evidence="10">
    <location>
        <begin position="86"/>
        <end position="104"/>
    </location>
</feature>
<dbReference type="OrthoDB" id="15687at2759"/>
<accession>F4PK39</accession>
<comment type="similarity">
    <text evidence="2">Belongs to the alkaline ceramidase family.</text>
</comment>
<evidence type="ECO:0000256" key="1">
    <source>
        <dbReference type="ARBA" id="ARBA00004141"/>
    </source>
</evidence>
<comment type="subcellular location">
    <subcellularLocation>
        <location evidence="1">Membrane</location>
        <topology evidence="1">Multi-pass membrane protein</topology>
    </subcellularLocation>
</comment>
<organism evidence="11 12">
    <name type="scientific">Cavenderia fasciculata</name>
    <name type="common">Slime mold</name>
    <name type="synonym">Dictyostelium fasciculatum</name>
    <dbReference type="NCBI Taxonomy" id="261658"/>
    <lineage>
        <taxon>Eukaryota</taxon>
        <taxon>Amoebozoa</taxon>
        <taxon>Evosea</taxon>
        <taxon>Eumycetozoa</taxon>
        <taxon>Dictyostelia</taxon>
        <taxon>Acytosteliales</taxon>
        <taxon>Cavenderiaceae</taxon>
        <taxon>Cavenderia</taxon>
    </lineage>
</organism>
<feature type="binding site" evidence="7">
    <location>
        <position position="29"/>
    </location>
    <ligand>
        <name>Ca(2+)</name>
        <dbReference type="ChEBI" id="CHEBI:29108"/>
    </ligand>
</feature>
<protein>
    <submittedName>
        <fullName evidence="11">Alkaline dihydroceramidase</fullName>
    </submittedName>
</protein>
<feature type="transmembrane region" description="Helical" evidence="10">
    <location>
        <begin position="209"/>
        <end position="226"/>
    </location>
</feature>
<proteinExistence type="inferred from homology"/>
<dbReference type="GO" id="GO:0005789">
    <property type="term" value="C:endoplasmic reticulum membrane"/>
    <property type="evidence" value="ECO:0007669"/>
    <property type="project" value="TreeGrafter"/>
</dbReference>
<dbReference type="RefSeq" id="XP_004361814.1">
    <property type="nucleotide sequence ID" value="XM_004361757.1"/>
</dbReference>
<dbReference type="STRING" id="1054147.F4PK39"/>
<name>F4PK39_CACFS</name>
<keyword evidence="8" id="KW-0862">Zinc</keyword>
<dbReference type="KEGG" id="dfa:DFA_06101"/>
<dbReference type="Pfam" id="PF05875">
    <property type="entry name" value="Ceramidase"/>
    <property type="match status" value="1"/>
</dbReference>
<dbReference type="GeneID" id="14876159"/>
<keyword evidence="4" id="KW-0378">Hydrolase</keyword>
<dbReference type="AlphaFoldDB" id="F4PK39"/>
<feature type="transmembrane region" description="Helical" evidence="10">
    <location>
        <begin position="45"/>
        <end position="65"/>
    </location>
</feature>
<comment type="cofactor">
    <cofactor evidence="8">
        <name>Zn(2+)</name>
        <dbReference type="ChEBI" id="CHEBI:29105"/>
    </cofactor>
</comment>